<accession>A0A7M4FU49</accession>
<dbReference type="Proteomes" id="UP000594220">
    <property type="component" value="Unplaced"/>
</dbReference>
<reference evidence="1" key="2">
    <citation type="submission" date="2025-09" db="UniProtKB">
        <authorList>
            <consortium name="Ensembl"/>
        </authorList>
    </citation>
    <scope>IDENTIFICATION</scope>
</reference>
<organism evidence="1 2">
    <name type="scientific">Crocodylus porosus</name>
    <name type="common">Saltwater crocodile</name>
    <name type="synonym">Estuarine crocodile</name>
    <dbReference type="NCBI Taxonomy" id="8502"/>
    <lineage>
        <taxon>Eukaryota</taxon>
        <taxon>Metazoa</taxon>
        <taxon>Chordata</taxon>
        <taxon>Craniata</taxon>
        <taxon>Vertebrata</taxon>
        <taxon>Euteleostomi</taxon>
        <taxon>Archelosauria</taxon>
        <taxon>Archosauria</taxon>
        <taxon>Crocodylia</taxon>
        <taxon>Longirostres</taxon>
        <taxon>Crocodylidae</taxon>
        <taxon>Crocodylus</taxon>
    </lineage>
</organism>
<evidence type="ECO:0000313" key="1">
    <source>
        <dbReference type="Ensembl" id="ENSCPRP00005007694.1"/>
    </source>
</evidence>
<dbReference type="AlphaFoldDB" id="A0A7M4FU49"/>
<sequence>MRTADRNSALAVDHTHCLQDPSLAPEQLPALPVLLGMVSHYHSVVAGGVSMETSPSHVGRGSMRATYKFEHIPVKYIVIGEALPIGIIWLVIKTQRTAEIQVCSKLSCNKRNLAYQSSLDLEWCLTARDCKVCACTVCWVRFPAPHSQTAGSAACAWCGNGLC</sequence>
<keyword evidence="2" id="KW-1185">Reference proteome</keyword>
<evidence type="ECO:0000313" key="2">
    <source>
        <dbReference type="Proteomes" id="UP000594220"/>
    </source>
</evidence>
<dbReference type="GeneTree" id="ENSGT01140000284949"/>
<name>A0A7M4FU49_CROPO</name>
<dbReference type="Ensembl" id="ENSCPRT00005009035.1">
    <property type="protein sequence ID" value="ENSCPRP00005007694.1"/>
    <property type="gene ID" value="ENSCPRG00005005469.1"/>
</dbReference>
<proteinExistence type="predicted"/>
<reference evidence="1" key="1">
    <citation type="submission" date="2025-08" db="UniProtKB">
        <authorList>
            <consortium name="Ensembl"/>
        </authorList>
    </citation>
    <scope>IDENTIFICATION</scope>
</reference>
<protein>
    <submittedName>
        <fullName evidence="1">Uncharacterized protein</fullName>
    </submittedName>
</protein>